<gene>
    <name evidence="3" type="ORF">EV189_3152</name>
</gene>
<dbReference type="SUPFAM" id="SSF55781">
    <property type="entry name" value="GAF domain-like"/>
    <property type="match status" value="1"/>
</dbReference>
<name>A0A4Q7NFR5_9ACTN</name>
<sequence>MAAAASPERERALTVALIAVTAAAAGGGVLCGAFAGRASGAERAWLLAAGVLCAVTGVLATALQKRRDAARVETAQRVAEDAQVAFALTLNGALAPLTAYLGELAVAPTAEDRSLVTGRLAQAAVDAAVRVTTAAARSAFYRLDDQLEVLQRETWAGRPAPPRASFQSGTADGDYVLDLVHTGDIVLVDDVDANPLVTPSPRSGYRTVIAASVQAGATPLGLLTVDAPAVGDLTATDVEVVRVLAGLLAAGLAEALVRGEGM</sequence>
<organism evidence="3 4">
    <name type="scientific">Motilibacter rhizosphaerae</name>
    <dbReference type="NCBI Taxonomy" id="598652"/>
    <lineage>
        <taxon>Bacteria</taxon>
        <taxon>Bacillati</taxon>
        <taxon>Actinomycetota</taxon>
        <taxon>Actinomycetes</taxon>
        <taxon>Motilibacterales</taxon>
        <taxon>Motilibacteraceae</taxon>
        <taxon>Motilibacter</taxon>
    </lineage>
</organism>
<keyword evidence="4" id="KW-1185">Reference proteome</keyword>
<keyword evidence="1" id="KW-1133">Transmembrane helix</keyword>
<dbReference type="Pfam" id="PF13185">
    <property type="entry name" value="GAF_2"/>
    <property type="match status" value="1"/>
</dbReference>
<accession>A0A4Q7NFR5</accession>
<protein>
    <submittedName>
        <fullName evidence="3">GAF domain-containing protein</fullName>
    </submittedName>
</protein>
<feature type="transmembrane region" description="Helical" evidence="1">
    <location>
        <begin position="12"/>
        <end position="38"/>
    </location>
</feature>
<dbReference type="EMBL" id="SGXD01000004">
    <property type="protein sequence ID" value="RZS82757.1"/>
    <property type="molecule type" value="Genomic_DNA"/>
</dbReference>
<dbReference type="InterPro" id="IPR029016">
    <property type="entry name" value="GAF-like_dom_sf"/>
</dbReference>
<keyword evidence="1" id="KW-0812">Transmembrane</keyword>
<dbReference type="Gene3D" id="3.30.450.40">
    <property type="match status" value="1"/>
</dbReference>
<evidence type="ECO:0000313" key="4">
    <source>
        <dbReference type="Proteomes" id="UP000293638"/>
    </source>
</evidence>
<comment type="caution">
    <text evidence="3">The sequence shown here is derived from an EMBL/GenBank/DDBJ whole genome shotgun (WGS) entry which is preliminary data.</text>
</comment>
<dbReference type="InterPro" id="IPR003018">
    <property type="entry name" value="GAF"/>
</dbReference>
<evidence type="ECO:0000256" key="1">
    <source>
        <dbReference type="SAM" id="Phobius"/>
    </source>
</evidence>
<keyword evidence="1" id="KW-0472">Membrane</keyword>
<evidence type="ECO:0000259" key="2">
    <source>
        <dbReference type="Pfam" id="PF13185"/>
    </source>
</evidence>
<dbReference type="AlphaFoldDB" id="A0A4Q7NFR5"/>
<proteinExistence type="predicted"/>
<feature type="domain" description="GAF" evidence="2">
    <location>
        <begin position="120"/>
        <end position="252"/>
    </location>
</feature>
<dbReference type="Proteomes" id="UP000293638">
    <property type="component" value="Unassembled WGS sequence"/>
</dbReference>
<reference evidence="3 4" key="1">
    <citation type="submission" date="2019-02" db="EMBL/GenBank/DDBJ databases">
        <title>Genomic Encyclopedia of Type Strains, Phase IV (KMG-IV): sequencing the most valuable type-strain genomes for metagenomic binning, comparative biology and taxonomic classification.</title>
        <authorList>
            <person name="Goeker M."/>
        </authorList>
    </citation>
    <scope>NUCLEOTIDE SEQUENCE [LARGE SCALE GENOMIC DNA]</scope>
    <source>
        <strain evidence="3 4">DSM 45622</strain>
    </source>
</reference>
<evidence type="ECO:0000313" key="3">
    <source>
        <dbReference type="EMBL" id="RZS82757.1"/>
    </source>
</evidence>
<feature type="transmembrane region" description="Helical" evidence="1">
    <location>
        <begin position="44"/>
        <end position="63"/>
    </location>
</feature>